<comment type="caution">
    <text evidence="2">The sequence shown here is derived from an EMBL/GenBank/DDBJ whole genome shotgun (WGS) entry which is preliminary data.</text>
</comment>
<feature type="domain" description="Ral GTPase-activating protein subunit alpha/beta N-terminal" evidence="1">
    <location>
        <begin position="138"/>
        <end position="187"/>
    </location>
</feature>
<keyword evidence="3" id="KW-1185">Reference proteome</keyword>
<proteinExistence type="predicted"/>
<evidence type="ECO:0000313" key="2">
    <source>
        <dbReference type="EMBL" id="KAJ0394926.1"/>
    </source>
</evidence>
<evidence type="ECO:0000259" key="1">
    <source>
        <dbReference type="Pfam" id="PF20412"/>
    </source>
</evidence>
<dbReference type="InterPro" id="IPR039930">
    <property type="entry name" value="RALGAPB"/>
</dbReference>
<protein>
    <recommendedName>
        <fullName evidence="1">Ral GTPase-activating protein subunit alpha/beta N-terminal domain-containing protein</fullName>
    </recommendedName>
</protein>
<dbReference type="PANTHER" id="PTHR21344:SF1">
    <property type="entry name" value="RAL GTPASE-ACTIVATING PROTEIN SUBUNIT BETA"/>
    <property type="match status" value="1"/>
</dbReference>
<sequence>MFLQWIAKCELVPVSADSHVLKKFSEKCQRTLCSMVVGFLTAENVDVAEVLPSGHHIRWSMEIIGQSFALSLEDADVIAGAIRLYEQWLGVDAAAKTKDKRPSCMQKVEQTFIQDLLAQMTLLFEERPDASRAANDALVSKHVQLCLRGELWGLLQKFYRRWTQRLLVIEQWNAATLALTRGLIRHLNSLEPSKNEVDIIWADGRLQSKFEFEASLLVYAWYRVLRVVGHPSGFSEPDVYLAAIVSV</sequence>
<gene>
    <name evidence="2" type="ORF">P43SY_003145</name>
</gene>
<organism evidence="2 3">
    <name type="scientific">Pythium insidiosum</name>
    <name type="common">Pythiosis disease agent</name>
    <dbReference type="NCBI Taxonomy" id="114742"/>
    <lineage>
        <taxon>Eukaryota</taxon>
        <taxon>Sar</taxon>
        <taxon>Stramenopiles</taxon>
        <taxon>Oomycota</taxon>
        <taxon>Peronosporomycetes</taxon>
        <taxon>Pythiales</taxon>
        <taxon>Pythiaceae</taxon>
        <taxon>Pythium</taxon>
    </lineage>
</organism>
<name>A0AAD5LDN3_PYTIN</name>
<dbReference type="Proteomes" id="UP001209570">
    <property type="component" value="Unassembled WGS sequence"/>
</dbReference>
<accession>A0AAD5LDN3</accession>
<dbReference type="EMBL" id="JAKCXM010000374">
    <property type="protein sequence ID" value="KAJ0394926.1"/>
    <property type="molecule type" value="Genomic_DNA"/>
</dbReference>
<dbReference type="GO" id="GO:0005096">
    <property type="term" value="F:GTPase activator activity"/>
    <property type="evidence" value="ECO:0007669"/>
    <property type="project" value="InterPro"/>
</dbReference>
<dbReference type="Pfam" id="PF20412">
    <property type="entry name" value="RALGAPB_N"/>
    <property type="match status" value="1"/>
</dbReference>
<reference evidence="2" key="1">
    <citation type="submission" date="2021-12" db="EMBL/GenBank/DDBJ databases">
        <title>Prjna785345.</title>
        <authorList>
            <person name="Rujirawat T."/>
            <person name="Krajaejun T."/>
        </authorList>
    </citation>
    <scope>NUCLEOTIDE SEQUENCE</scope>
    <source>
        <strain evidence="2">Pi057C3</strain>
    </source>
</reference>
<dbReference type="AlphaFoldDB" id="A0AAD5LDN3"/>
<dbReference type="InterPro" id="IPR046859">
    <property type="entry name" value="RGPA/RALGAPB_N"/>
</dbReference>
<evidence type="ECO:0000313" key="3">
    <source>
        <dbReference type="Proteomes" id="UP001209570"/>
    </source>
</evidence>
<dbReference type="PANTHER" id="PTHR21344">
    <property type="entry name" value="RAL GTPASE-ACTIVATING PROTEIN SUBUNIT BETA"/>
    <property type="match status" value="1"/>
</dbReference>